<organism evidence="4 5">
    <name type="scientific">Saltatorellus ferox</name>
    <dbReference type="NCBI Taxonomy" id="2528018"/>
    <lineage>
        <taxon>Bacteria</taxon>
        <taxon>Pseudomonadati</taxon>
        <taxon>Planctomycetota</taxon>
        <taxon>Planctomycetia</taxon>
        <taxon>Planctomycetia incertae sedis</taxon>
        <taxon>Saltatorellus</taxon>
    </lineage>
</organism>
<dbReference type="AlphaFoldDB" id="A0A518EP85"/>
<dbReference type="InterPro" id="IPR015422">
    <property type="entry name" value="PyrdxlP-dep_Trfase_small"/>
</dbReference>
<dbReference type="Gene3D" id="3.40.640.10">
    <property type="entry name" value="Type I PLP-dependent aspartate aminotransferase-like (Major domain)"/>
    <property type="match status" value="1"/>
</dbReference>
<accession>A0A518EP85</accession>
<evidence type="ECO:0000256" key="3">
    <source>
        <dbReference type="ARBA" id="ARBA00022898"/>
    </source>
</evidence>
<dbReference type="GO" id="GO:0030429">
    <property type="term" value="F:kynureninase activity"/>
    <property type="evidence" value="ECO:0007669"/>
    <property type="project" value="InterPro"/>
</dbReference>
<dbReference type="EMBL" id="CP036434">
    <property type="protein sequence ID" value="QDV05901.1"/>
    <property type="molecule type" value="Genomic_DNA"/>
</dbReference>
<dbReference type="Proteomes" id="UP000320390">
    <property type="component" value="Chromosome"/>
</dbReference>
<dbReference type="InterPro" id="IPR015421">
    <property type="entry name" value="PyrdxlP-dep_Trfase_major"/>
</dbReference>
<keyword evidence="3" id="KW-0663">Pyridoxal phosphate</keyword>
<sequence>MGAAYYATGSPLQGVRPEGFGRTPCVGWARRGYGWSSSELEHRAASPVSLIGVTILDATPLFSRALQSEPERLHFTAHSHHLWPDATRAAQERAWQDAAELADEKWARIFGEVYPTTQRHIARVLNVPDPGQIAFSANTHDLLVRLMSGLEGWDASGGGGKPLRVLSTDSEFHSFSRQMRRFRESGRVHWDTVAAEPFETFPERFREAAQAASYDLVFSSHVFFSSGYVFDEVFEILGDLPEKTTCVVDGYHGFFAVDTNFGPYAERLYYMSGGYKYAMSGEGVCFLVAPPGRELRPEITGWFAGFDSLAEAQEERVGYDGGGNRFMGATFEPTPMYRFNAVCETLLEAGFDVASVHAHCEALQDRFLDAVAAGDAGDLRIDQLMPARETGESRRRRGRFLTFRRADAQERQQALLAKRVITDARGDRLRFGFGLYHTAADVDRLTERLRGYPLG</sequence>
<evidence type="ECO:0008006" key="6">
    <source>
        <dbReference type="Google" id="ProtNLM"/>
    </source>
</evidence>
<dbReference type="InterPro" id="IPR015424">
    <property type="entry name" value="PyrdxlP-dep_Trfase"/>
</dbReference>
<evidence type="ECO:0000313" key="4">
    <source>
        <dbReference type="EMBL" id="QDV05901.1"/>
    </source>
</evidence>
<evidence type="ECO:0000256" key="1">
    <source>
        <dbReference type="ARBA" id="ARBA00022642"/>
    </source>
</evidence>
<dbReference type="GO" id="GO:0005737">
    <property type="term" value="C:cytoplasm"/>
    <property type="evidence" value="ECO:0007669"/>
    <property type="project" value="InterPro"/>
</dbReference>
<evidence type="ECO:0000313" key="5">
    <source>
        <dbReference type="Proteomes" id="UP000320390"/>
    </source>
</evidence>
<dbReference type="Pfam" id="PF22580">
    <property type="entry name" value="KYNU_C"/>
    <property type="match status" value="1"/>
</dbReference>
<keyword evidence="2" id="KW-0378">Hydrolase</keyword>
<proteinExistence type="predicted"/>
<dbReference type="SUPFAM" id="SSF53383">
    <property type="entry name" value="PLP-dependent transferases"/>
    <property type="match status" value="1"/>
</dbReference>
<keyword evidence="1" id="KW-0662">Pyridine nucleotide biosynthesis</keyword>
<protein>
    <recommendedName>
        <fullName evidence="6">Kynureninase</fullName>
    </recommendedName>
</protein>
<gene>
    <name evidence="4" type="ORF">Poly30_14040</name>
</gene>
<keyword evidence="5" id="KW-1185">Reference proteome</keyword>
<dbReference type="GO" id="GO:0006569">
    <property type="term" value="P:L-tryptophan catabolic process"/>
    <property type="evidence" value="ECO:0007669"/>
    <property type="project" value="InterPro"/>
</dbReference>
<dbReference type="InterPro" id="IPR010111">
    <property type="entry name" value="Kynureninase"/>
</dbReference>
<dbReference type="Gene3D" id="3.90.1150.10">
    <property type="entry name" value="Aspartate Aminotransferase, domain 1"/>
    <property type="match status" value="1"/>
</dbReference>
<evidence type="ECO:0000256" key="2">
    <source>
        <dbReference type="ARBA" id="ARBA00022801"/>
    </source>
</evidence>
<name>A0A518EP85_9BACT</name>
<dbReference type="GO" id="GO:0030170">
    <property type="term" value="F:pyridoxal phosphate binding"/>
    <property type="evidence" value="ECO:0007669"/>
    <property type="project" value="InterPro"/>
</dbReference>
<reference evidence="4 5" key="1">
    <citation type="submission" date="2019-02" db="EMBL/GenBank/DDBJ databases">
        <title>Deep-cultivation of Planctomycetes and their phenomic and genomic characterization uncovers novel biology.</title>
        <authorList>
            <person name="Wiegand S."/>
            <person name="Jogler M."/>
            <person name="Boedeker C."/>
            <person name="Pinto D."/>
            <person name="Vollmers J."/>
            <person name="Rivas-Marin E."/>
            <person name="Kohn T."/>
            <person name="Peeters S.H."/>
            <person name="Heuer A."/>
            <person name="Rast P."/>
            <person name="Oberbeckmann S."/>
            <person name="Bunk B."/>
            <person name="Jeske O."/>
            <person name="Meyerdierks A."/>
            <person name="Storesund J.E."/>
            <person name="Kallscheuer N."/>
            <person name="Luecker S."/>
            <person name="Lage O.M."/>
            <person name="Pohl T."/>
            <person name="Merkel B.J."/>
            <person name="Hornburger P."/>
            <person name="Mueller R.-W."/>
            <person name="Bruemmer F."/>
            <person name="Labrenz M."/>
            <person name="Spormann A.M."/>
            <person name="Op den Camp H."/>
            <person name="Overmann J."/>
            <person name="Amann R."/>
            <person name="Jetten M.S.M."/>
            <person name="Mascher T."/>
            <person name="Medema M.H."/>
            <person name="Devos D.P."/>
            <person name="Kaster A.-K."/>
            <person name="Ovreas L."/>
            <person name="Rohde M."/>
            <person name="Galperin M.Y."/>
            <person name="Jogler C."/>
        </authorList>
    </citation>
    <scope>NUCLEOTIDE SEQUENCE [LARGE SCALE GENOMIC DNA]</scope>
    <source>
        <strain evidence="4 5">Poly30</strain>
    </source>
</reference>
<dbReference type="GO" id="GO:0009435">
    <property type="term" value="P:NAD+ biosynthetic process"/>
    <property type="evidence" value="ECO:0007669"/>
    <property type="project" value="InterPro"/>
</dbReference>